<proteinExistence type="predicted"/>
<sequence>MVGGSIAGLALAGLLDPERFAVTIHEERPERAEAGSSLALWPDARRVLDDLGVGDRAGRLVHEVGTGSLRDATGRPLVSPPADASMQMILRPALIELLEQAVPDTVRRVHERVDRPERLPADLVVGADGVRSVVRRSAFGEHTVPRLTPWLALRGLLPGTPPENGEYWGRGDLAGVVEAPGGTYWFTTHVSHLGALPAEAGGDPWRRSLVVDVGEALAEARRVFEGTADRAPVVLDVLGRADAETTLAQRIYEAPPMRRLVHGRAVLVGDAAHAMTPNLGRGACEALVGARILASELNTRDLGSALTRYEARRLLPGAVLRRTSHALMQVALATRLQPARDRALRGVGTALARAPRLT</sequence>
<dbReference type="SUPFAM" id="SSF51905">
    <property type="entry name" value="FAD/NAD(P)-binding domain"/>
    <property type="match status" value="1"/>
</dbReference>
<gene>
    <name evidence="1" type="ORF">GCM10025883_08430</name>
</gene>
<dbReference type="PANTHER" id="PTHR46865:SF8">
    <property type="entry name" value="POSSIBLE OXIDOREDUCTASE"/>
    <property type="match status" value="1"/>
</dbReference>
<dbReference type="InterPro" id="IPR036188">
    <property type="entry name" value="FAD/NAD-bd_sf"/>
</dbReference>
<evidence type="ECO:0000313" key="2">
    <source>
        <dbReference type="Proteomes" id="UP001157126"/>
    </source>
</evidence>
<comment type="caution">
    <text evidence="1">The sequence shown here is derived from an EMBL/GenBank/DDBJ whole genome shotgun (WGS) entry which is preliminary data.</text>
</comment>
<dbReference type="InterPro" id="IPR051704">
    <property type="entry name" value="FAD_aromatic-hydroxylase"/>
</dbReference>
<reference evidence="2" key="1">
    <citation type="journal article" date="2019" name="Int. J. Syst. Evol. Microbiol.">
        <title>The Global Catalogue of Microorganisms (GCM) 10K type strain sequencing project: providing services to taxonomists for standard genome sequencing and annotation.</title>
        <authorList>
            <consortium name="The Broad Institute Genomics Platform"/>
            <consortium name="The Broad Institute Genome Sequencing Center for Infectious Disease"/>
            <person name="Wu L."/>
            <person name="Ma J."/>
        </authorList>
    </citation>
    <scope>NUCLEOTIDE SEQUENCE [LARGE SCALE GENOMIC DNA]</scope>
    <source>
        <strain evidence="2">NBRC 113072</strain>
    </source>
</reference>
<dbReference type="EMBL" id="BSUO01000001">
    <property type="protein sequence ID" value="GMA38798.1"/>
    <property type="molecule type" value="Genomic_DNA"/>
</dbReference>
<organism evidence="1 2">
    <name type="scientific">Mobilicoccus caccae</name>
    <dbReference type="NCBI Taxonomy" id="1859295"/>
    <lineage>
        <taxon>Bacteria</taxon>
        <taxon>Bacillati</taxon>
        <taxon>Actinomycetota</taxon>
        <taxon>Actinomycetes</taxon>
        <taxon>Micrococcales</taxon>
        <taxon>Dermatophilaceae</taxon>
        <taxon>Mobilicoccus</taxon>
    </lineage>
</organism>
<dbReference type="PANTHER" id="PTHR46865">
    <property type="entry name" value="OXIDOREDUCTASE-RELATED"/>
    <property type="match status" value="1"/>
</dbReference>
<name>A0ABQ6ILJ1_9MICO</name>
<keyword evidence="2" id="KW-1185">Reference proteome</keyword>
<evidence type="ECO:0000313" key="1">
    <source>
        <dbReference type="EMBL" id="GMA38798.1"/>
    </source>
</evidence>
<accession>A0ABQ6ILJ1</accession>
<dbReference type="PRINTS" id="PR00420">
    <property type="entry name" value="RNGMNOXGNASE"/>
</dbReference>
<protein>
    <submittedName>
        <fullName evidence="1">FAD-dependent oxidoreductase</fullName>
    </submittedName>
</protein>
<dbReference type="Proteomes" id="UP001157126">
    <property type="component" value="Unassembled WGS sequence"/>
</dbReference>
<dbReference type="Gene3D" id="3.50.50.60">
    <property type="entry name" value="FAD/NAD(P)-binding domain"/>
    <property type="match status" value="1"/>
</dbReference>